<evidence type="ECO:0000313" key="6">
    <source>
        <dbReference type="EMBL" id="KAK4099243.1"/>
    </source>
</evidence>
<feature type="compositionally biased region" description="Polar residues" evidence="5">
    <location>
        <begin position="313"/>
        <end position="337"/>
    </location>
</feature>
<feature type="compositionally biased region" description="Polar residues" evidence="5">
    <location>
        <begin position="282"/>
        <end position="294"/>
    </location>
</feature>
<name>A0AAN6PWR7_9PEZI</name>
<keyword evidence="7" id="KW-1185">Reference proteome</keyword>
<feature type="region of interest" description="Disordered" evidence="5">
    <location>
        <begin position="309"/>
        <end position="337"/>
    </location>
</feature>
<proteinExistence type="predicted"/>
<organism evidence="6 7">
    <name type="scientific">Parathielavia hyrcaniae</name>
    <dbReference type="NCBI Taxonomy" id="113614"/>
    <lineage>
        <taxon>Eukaryota</taxon>
        <taxon>Fungi</taxon>
        <taxon>Dikarya</taxon>
        <taxon>Ascomycota</taxon>
        <taxon>Pezizomycotina</taxon>
        <taxon>Sordariomycetes</taxon>
        <taxon>Sordariomycetidae</taxon>
        <taxon>Sordariales</taxon>
        <taxon>Chaetomiaceae</taxon>
        <taxon>Parathielavia</taxon>
    </lineage>
</organism>
<comment type="caution">
    <text evidence="6">The sequence shown here is derived from an EMBL/GenBank/DDBJ whole genome shotgun (WGS) entry which is preliminary data.</text>
</comment>
<evidence type="ECO:0000256" key="5">
    <source>
        <dbReference type="SAM" id="MobiDB-lite"/>
    </source>
</evidence>
<evidence type="ECO:0000256" key="3">
    <source>
        <dbReference type="ARBA" id="ARBA00019539"/>
    </source>
</evidence>
<dbReference type="InterPro" id="IPR019412">
    <property type="entry name" value="IML2/TPR_39"/>
</dbReference>
<dbReference type="GO" id="GO:0005634">
    <property type="term" value="C:nucleus"/>
    <property type="evidence" value="ECO:0007669"/>
    <property type="project" value="TreeGrafter"/>
</dbReference>
<dbReference type="Proteomes" id="UP001305647">
    <property type="component" value="Unassembled WGS sequence"/>
</dbReference>
<feature type="compositionally biased region" description="Acidic residues" evidence="5">
    <location>
        <begin position="250"/>
        <end position="259"/>
    </location>
</feature>
<comment type="function">
    <text evidence="4">Inclusion body (IB) resident protein that interacts strongly with lipid droplet (LD) proteins. Involved in LD-mediated IB clearing after protein folding stress, probably by enabling access to the IBs of an LD-stored soluble sterol derivative that acts as a chaperone in inclusion clearing.</text>
</comment>
<feature type="compositionally biased region" description="Low complexity" evidence="5">
    <location>
        <begin position="11"/>
        <end position="36"/>
    </location>
</feature>
<feature type="region of interest" description="Disordered" evidence="5">
    <location>
        <begin position="1"/>
        <end position="48"/>
    </location>
</feature>
<feature type="compositionally biased region" description="Basic and acidic residues" evidence="5">
    <location>
        <begin position="260"/>
        <end position="275"/>
    </location>
</feature>
<protein>
    <recommendedName>
        <fullName evidence="2">Inclusion body clearance protein IML2</fullName>
    </recommendedName>
    <alternativeName>
        <fullName evidence="3">Inclusion body clearance protein iml2</fullName>
    </alternativeName>
</protein>
<dbReference type="AlphaFoldDB" id="A0AAN6PWR7"/>
<dbReference type="PANTHER" id="PTHR31859:SF1">
    <property type="entry name" value="TETRATRICOPEPTIDE REPEAT PROTEIN 39C"/>
    <property type="match status" value="1"/>
</dbReference>
<dbReference type="Pfam" id="PF10300">
    <property type="entry name" value="Iml2-TPR_39"/>
    <property type="match status" value="1"/>
</dbReference>
<evidence type="ECO:0000256" key="1">
    <source>
        <dbReference type="ARBA" id="ARBA00011408"/>
    </source>
</evidence>
<evidence type="ECO:0000256" key="2">
    <source>
        <dbReference type="ARBA" id="ARBA00018424"/>
    </source>
</evidence>
<evidence type="ECO:0000256" key="4">
    <source>
        <dbReference type="ARBA" id="ARBA00043897"/>
    </source>
</evidence>
<accession>A0AAN6PWR7</accession>
<gene>
    <name evidence="6" type="ORF">N658DRAFT_430422</name>
</gene>
<feature type="region of interest" description="Disordered" evidence="5">
    <location>
        <begin position="225"/>
        <end position="294"/>
    </location>
</feature>
<dbReference type="GO" id="GO:0005829">
    <property type="term" value="C:cytosol"/>
    <property type="evidence" value="ECO:0007669"/>
    <property type="project" value="TreeGrafter"/>
</dbReference>
<reference evidence="6" key="1">
    <citation type="journal article" date="2023" name="Mol. Phylogenet. Evol.">
        <title>Genome-scale phylogeny and comparative genomics of the fungal order Sordariales.</title>
        <authorList>
            <person name="Hensen N."/>
            <person name="Bonometti L."/>
            <person name="Westerberg I."/>
            <person name="Brannstrom I.O."/>
            <person name="Guillou S."/>
            <person name="Cros-Aarteil S."/>
            <person name="Calhoun S."/>
            <person name="Haridas S."/>
            <person name="Kuo A."/>
            <person name="Mondo S."/>
            <person name="Pangilinan J."/>
            <person name="Riley R."/>
            <person name="LaButti K."/>
            <person name="Andreopoulos B."/>
            <person name="Lipzen A."/>
            <person name="Chen C."/>
            <person name="Yan M."/>
            <person name="Daum C."/>
            <person name="Ng V."/>
            <person name="Clum A."/>
            <person name="Steindorff A."/>
            <person name="Ohm R.A."/>
            <person name="Martin F."/>
            <person name="Silar P."/>
            <person name="Natvig D.O."/>
            <person name="Lalanne C."/>
            <person name="Gautier V."/>
            <person name="Ament-Velasquez S.L."/>
            <person name="Kruys A."/>
            <person name="Hutchinson M.I."/>
            <person name="Powell A.J."/>
            <person name="Barry K."/>
            <person name="Miller A.N."/>
            <person name="Grigoriev I.V."/>
            <person name="Debuchy R."/>
            <person name="Gladieux P."/>
            <person name="Hiltunen Thoren M."/>
            <person name="Johannesson H."/>
        </authorList>
    </citation>
    <scope>NUCLEOTIDE SEQUENCE</scope>
    <source>
        <strain evidence="6">CBS 757.83</strain>
    </source>
</reference>
<comment type="subunit">
    <text evidence="1">Interacts with lipid droplet proteins.</text>
</comment>
<dbReference type="GO" id="GO:0005741">
    <property type="term" value="C:mitochondrial outer membrane"/>
    <property type="evidence" value="ECO:0007669"/>
    <property type="project" value="TreeGrafter"/>
</dbReference>
<reference evidence="6" key="2">
    <citation type="submission" date="2023-05" db="EMBL/GenBank/DDBJ databases">
        <authorList>
            <consortium name="Lawrence Berkeley National Laboratory"/>
            <person name="Steindorff A."/>
            <person name="Hensen N."/>
            <person name="Bonometti L."/>
            <person name="Westerberg I."/>
            <person name="Brannstrom I.O."/>
            <person name="Guillou S."/>
            <person name="Cros-Aarteil S."/>
            <person name="Calhoun S."/>
            <person name="Haridas S."/>
            <person name="Kuo A."/>
            <person name="Mondo S."/>
            <person name="Pangilinan J."/>
            <person name="Riley R."/>
            <person name="Labutti K."/>
            <person name="Andreopoulos B."/>
            <person name="Lipzen A."/>
            <person name="Chen C."/>
            <person name="Yanf M."/>
            <person name="Daum C."/>
            <person name="Ng V."/>
            <person name="Clum A."/>
            <person name="Ohm R."/>
            <person name="Martin F."/>
            <person name="Silar P."/>
            <person name="Natvig D."/>
            <person name="Lalanne C."/>
            <person name="Gautier V."/>
            <person name="Ament-Velasquez S.L."/>
            <person name="Kruys A."/>
            <person name="Hutchinson M.I."/>
            <person name="Powell A.J."/>
            <person name="Barry K."/>
            <person name="Miller A.N."/>
            <person name="Grigoriev I.V."/>
            <person name="Debuchy R."/>
            <person name="Gladieux P."/>
            <person name="Thoren M.H."/>
            <person name="Johannesson H."/>
        </authorList>
    </citation>
    <scope>NUCLEOTIDE SEQUENCE</scope>
    <source>
        <strain evidence="6">CBS 757.83</strain>
    </source>
</reference>
<evidence type="ECO:0000313" key="7">
    <source>
        <dbReference type="Proteomes" id="UP001305647"/>
    </source>
</evidence>
<dbReference type="EMBL" id="MU863651">
    <property type="protein sequence ID" value="KAK4099243.1"/>
    <property type="molecule type" value="Genomic_DNA"/>
</dbReference>
<sequence>MSALRSWFRGSSAPTSSKSSLKGPSPGGSPTASTSTIGDKAKPAVSAEEQEARDIEDAMAAAGLIMNDDIEGAEARLRLREDSFHQLGMGMTTFMRSILGFEKDIMAEAANRLAHVENRAWNDMKKAQKDAEKSGTGSAPGAGYWYAKPAATELAAGGSGSGSRIYPPGSEFALVIAEAQLMNAVVGVMHESLTEAIKGFYKLRKAYVALDGIVQAEERYLGSMGHGTAQKVPSPKRPSFSEDPMPGSFDDTEFADLEDDQRTPVNEKESSRRLSVDAARGMSQSQMAGGQKPTVQNADVLDEKLSNLAVNEGSPTKLQSRPSSKNRSTAGTQTPAHSALEQLNTSGADRTHFKSTVDVFVHSGANMCFGILLLLLSMVPPAFSRLLYVIGFKGDRDRGLKMLWQSTKFPNINGTMSALVLLNYYNTFLGMADILPPESDVSDAAAGSDSHASAIDAELVSYPKAKCTALLAAMRERYPDSRLWRLEEARVLLNSRRLDEAIAVLRANTDSKMRQVQALNNFELSMSSMYALDWPLMRDNFLRCVELNNWSHALYYYIAGCAEIEMYRNAFHAAAAAALGPDGDRESGVLLTEAAKHKKAAEEYLRKAPTVAGKKRFMARQLPFEVFVGRKLQKWEERAKAVGVDLADAVAVSPAVEMIYLWNGSKRMGEEYLEKARGLLAWERCTAPPEKLAKIKEEKDELAIARLAESALLRNLGKGAEAKALVEPLLALDKMLFKGVTADDYCPAAAHYEMAAAAWMVVCDADSWPKGAADEVEAFRRQKANECRQYLDKVSKWESFVLDARFGMRVKTGMETVEWLRAKKGWMWAAV</sequence>
<dbReference type="PANTHER" id="PTHR31859">
    <property type="entry name" value="TETRATRICOPEPTIDE REPEAT PROTEIN 39 FAMILY MEMBER"/>
    <property type="match status" value="1"/>
</dbReference>